<comment type="caution">
    <text evidence="5">The sequence shown here is derived from an EMBL/GenBank/DDBJ whole genome shotgun (WGS) entry which is preliminary data.</text>
</comment>
<dbReference type="GO" id="GO:0016787">
    <property type="term" value="F:hydrolase activity"/>
    <property type="evidence" value="ECO:0007669"/>
    <property type="project" value="UniProtKB-KW"/>
</dbReference>
<gene>
    <name evidence="5" type="ORF">MFIFM68171_06842</name>
</gene>
<dbReference type="PROSITE" id="PS51718">
    <property type="entry name" value="G_DYNAMIN_2"/>
    <property type="match status" value="1"/>
</dbReference>
<feature type="domain" description="Dynamin-type G" evidence="4">
    <location>
        <begin position="32"/>
        <end position="342"/>
    </location>
</feature>
<dbReference type="InterPro" id="IPR000375">
    <property type="entry name" value="Dynamin_stalk"/>
</dbReference>
<dbReference type="GeneID" id="98177585"/>
<dbReference type="InterPro" id="IPR045063">
    <property type="entry name" value="Dynamin_N"/>
</dbReference>
<protein>
    <submittedName>
        <fullName evidence="5">P-loop containing nucleoside triphosphate hydrolase protein</fullName>
    </submittedName>
</protein>
<keyword evidence="5" id="KW-0378">Hydrolase</keyword>
<dbReference type="CDD" id="cd08771">
    <property type="entry name" value="DLP_1"/>
    <property type="match status" value="1"/>
</dbReference>
<dbReference type="Pfam" id="PF00350">
    <property type="entry name" value="Dynamin_N"/>
    <property type="match status" value="1"/>
</dbReference>
<dbReference type="PROSITE" id="PS51388">
    <property type="entry name" value="GED"/>
    <property type="match status" value="1"/>
</dbReference>
<reference evidence="5 6" key="1">
    <citation type="submission" date="2024-09" db="EMBL/GenBank/DDBJ databases">
        <title>Itraconazole resistance in Madurella fahalii resulting from another homologue of gene encoding cytochrome P450 14-alpha sterol demethylase (CYP51).</title>
        <authorList>
            <person name="Yoshioka I."/>
            <person name="Fahal A.H."/>
            <person name="Kaneko S."/>
            <person name="Yaguchi T."/>
        </authorList>
    </citation>
    <scope>NUCLEOTIDE SEQUENCE [LARGE SCALE GENOMIC DNA]</scope>
    <source>
        <strain evidence="5 6">IFM 68171</strain>
    </source>
</reference>
<dbReference type="PANTHER" id="PTHR11566:SF215">
    <property type="entry name" value="DYNAMIN GTPASE"/>
    <property type="match status" value="1"/>
</dbReference>
<dbReference type="Pfam" id="PF01031">
    <property type="entry name" value="Dynamin_M"/>
    <property type="match status" value="1"/>
</dbReference>
<organism evidence="5 6">
    <name type="scientific">Madurella fahalii</name>
    <dbReference type="NCBI Taxonomy" id="1157608"/>
    <lineage>
        <taxon>Eukaryota</taxon>
        <taxon>Fungi</taxon>
        <taxon>Dikarya</taxon>
        <taxon>Ascomycota</taxon>
        <taxon>Pezizomycotina</taxon>
        <taxon>Sordariomycetes</taxon>
        <taxon>Sordariomycetidae</taxon>
        <taxon>Sordariales</taxon>
        <taxon>Sordariales incertae sedis</taxon>
        <taxon>Madurella</taxon>
    </lineage>
</organism>
<dbReference type="PANTHER" id="PTHR11566">
    <property type="entry name" value="DYNAMIN"/>
    <property type="match status" value="1"/>
</dbReference>
<dbReference type="InterPro" id="IPR001401">
    <property type="entry name" value="Dynamin_GTPase"/>
</dbReference>
<name>A0ABQ0GFX7_9PEZI</name>
<evidence type="ECO:0000256" key="2">
    <source>
        <dbReference type="ARBA" id="ARBA00023134"/>
    </source>
</evidence>
<dbReference type="SMART" id="SM00053">
    <property type="entry name" value="DYNc"/>
    <property type="match status" value="1"/>
</dbReference>
<proteinExistence type="predicted"/>
<dbReference type="Gene3D" id="3.40.50.300">
    <property type="entry name" value="P-loop containing nucleotide triphosphate hydrolases"/>
    <property type="match status" value="1"/>
</dbReference>
<evidence type="ECO:0000259" key="4">
    <source>
        <dbReference type="PROSITE" id="PS51718"/>
    </source>
</evidence>
<evidence type="ECO:0000256" key="1">
    <source>
        <dbReference type="ARBA" id="ARBA00022741"/>
    </source>
</evidence>
<evidence type="ECO:0000313" key="6">
    <source>
        <dbReference type="Proteomes" id="UP001628179"/>
    </source>
</evidence>
<dbReference type="InterPro" id="IPR027417">
    <property type="entry name" value="P-loop_NTPase"/>
</dbReference>
<dbReference type="PRINTS" id="PR00195">
    <property type="entry name" value="DYNAMIN"/>
</dbReference>
<sequence>MEPRTQSQPSLDGLGNHVYLEKQDRLRDIGIDIHTSQIVVVGGQSSGKSSLLESLTGFSFPRGQGLCTRYATQITLRRSQITNTAISITPGPHSNSDRKEQLRAFRYDARGFQGERLANIIDEAGEVMGIRSNRGPGKSNRPMFSSDILKIEISGPARQEPHLTVIDVPGLFQVTEEGTYSTTDFAHYLTGAVGRTTETDKMMIEALVRNYMENERTIILVVMSCLADRATEGILQLAKAADPKGIRTVGVLTKADLVRERAVFQTLLDLVRGDTLRLGYFVVSNRGADEDRLSLVQCKEKEKKLFQQQNWAAIAGLRRAGVDALRDELQRLLMDLAKQELPKQRAEVAKRLYECRISLDEMGPPRDGPASQREYLTRLASKFERAAHDALEGRYQANPVFDHDPGLKLITRVVHLNDGFSSLMSKKGHTRKFQGDSPSSSESKAVARYETMAAQLYATLEEYPELIDIVPVQGLECTGPSDDSIMEHIAASYNENRGPELGTFSGSLLATAFKDQAKMWASIVYGHLGVITIAVHNFVRKLLEFVVDDPRVLGEIWETLILEQLLSQYKRAKRHAAFVIDVEMNSIPMTVNSQFNSNLRKSRAERLLEGMQTIATGYDNMSISIKTEEVVRLTTSKANADQVREDIHDILKSYYKVSLKRFVDTICRQVVDYFLLSGAGNPLQIIDPGVITQLSDAQLDRIAGEDGVTRRDRQRLENDIQGLEAAMVVLRG</sequence>
<dbReference type="Proteomes" id="UP001628179">
    <property type="component" value="Unassembled WGS sequence"/>
</dbReference>
<dbReference type="RefSeq" id="XP_070918363.1">
    <property type="nucleotide sequence ID" value="XM_071062262.1"/>
</dbReference>
<keyword evidence="1" id="KW-0547">Nucleotide-binding</keyword>
<dbReference type="InterPro" id="IPR020850">
    <property type="entry name" value="GED_dom"/>
</dbReference>
<accession>A0ABQ0GFX7</accession>
<keyword evidence="6" id="KW-1185">Reference proteome</keyword>
<dbReference type="InterPro" id="IPR030381">
    <property type="entry name" value="G_DYNAMIN_dom"/>
</dbReference>
<dbReference type="SUPFAM" id="SSF52540">
    <property type="entry name" value="P-loop containing nucleoside triphosphate hydrolases"/>
    <property type="match status" value="1"/>
</dbReference>
<keyword evidence="2" id="KW-0342">GTP-binding</keyword>
<dbReference type="Gene3D" id="1.20.120.1240">
    <property type="entry name" value="Dynamin, middle domain"/>
    <property type="match status" value="1"/>
</dbReference>
<dbReference type="InterPro" id="IPR022812">
    <property type="entry name" value="Dynamin"/>
</dbReference>
<feature type="domain" description="GED" evidence="3">
    <location>
        <begin position="644"/>
        <end position="732"/>
    </location>
</feature>
<evidence type="ECO:0000313" key="5">
    <source>
        <dbReference type="EMBL" id="GAB1316632.1"/>
    </source>
</evidence>
<evidence type="ECO:0000259" key="3">
    <source>
        <dbReference type="PROSITE" id="PS51388"/>
    </source>
</evidence>
<dbReference type="EMBL" id="BAAFSV010000003">
    <property type="protein sequence ID" value="GAB1316632.1"/>
    <property type="molecule type" value="Genomic_DNA"/>
</dbReference>